<dbReference type="EMBL" id="CAJNNV010015055">
    <property type="protein sequence ID" value="CAE8603124.1"/>
    <property type="molecule type" value="Genomic_DNA"/>
</dbReference>
<comment type="caution">
    <text evidence="2">The sequence shown here is derived from an EMBL/GenBank/DDBJ whole genome shotgun (WGS) entry which is preliminary data.</text>
</comment>
<keyword evidence="3" id="KW-1185">Reference proteome</keyword>
<reference evidence="2" key="1">
    <citation type="submission" date="2021-02" db="EMBL/GenBank/DDBJ databases">
        <authorList>
            <person name="Dougan E. K."/>
            <person name="Rhodes N."/>
            <person name="Thang M."/>
            <person name="Chan C."/>
        </authorList>
    </citation>
    <scope>NUCLEOTIDE SEQUENCE</scope>
</reference>
<evidence type="ECO:0000256" key="1">
    <source>
        <dbReference type="SAM" id="Phobius"/>
    </source>
</evidence>
<dbReference type="AlphaFoldDB" id="A0A813EPP5"/>
<name>A0A813EPP5_POLGL</name>
<gene>
    <name evidence="2" type="ORF">PGLA1383_LOCUS21343</name>
</gene>
<proteinExistence type="predicted"/>
<organism evidence="2 3">
    <name type="scientific">Polarella glacialis</name>
    <name type="common">Dinoflagellate</name>
    <dbReference type="NCBI Taxonomy" id="89957"/>
    <lineage>
        <taxon>Eukaryota</taxon>
        <taxon>Sar</taxon>
        <taxon>Alveolata</taxon>
        <taxon>Dinophyceae</taxon>
        <taxon>Suessiales</taxon>
        <taxon>Suessiaceae</taxon>
        <taxon>Polarella</taxon>
    </lineage>
</organism>
<accession>A0A813EPP5</accession>
<keyword evidence="1" id="KW-0472">Membrane</keyword>
<feature type="non-terminal residue" evidence="2">
    <location>
        <position position="86"/>
    </location>
</feature>
<protein>
    <submittedName>
        <fullName evidence="2">Uncharacterized protein</fullName>
    </submittedName>
</protein>
<keyword evidence="1" id="KW-0812">Transmembrane</keyword>
<feature type="transmembrane region" description="Helical" evidence="1">
    <location>
        <begin position="67"/>
        <end position="85"/>
    </location>
</feature>
<keyword evidence="1" id="KW-1133">Transmembrane helix</keyword>
<feature type="non-terminal residue" evidence="2">
    <location>
        <position position="1"/>
    </location>
</feature>
<evidence type="ECO:0000313" key="2">
    <source>
        <dbReference type="EMBL" id="CAE8603124.1"/>
    </source>
</evidence>
<evidence type="ECO:0000313" key="3">
    <source>
        <dbReference type="Proteomes" id="UP000654075"/>
    </source>
</evidence>
<sequence length="86" mass="9507">VGAGGLDVDLAGLEQDVGRIEMNMAQSRLSWLQAWGPKLLKMMMPMRKDIGFISSHYGSACGTFFEFYSVMILSALITLLCYTPLL</sequence>
<dbReference type="Proteomes" id="UP000654075">
    <property type="component" value="Unassembled WGS sequence"/>
</dbReference>